<dbReference type="InterPro" id="IPR023210">
    <property type="entry name" value="NADP_OxRdtase_dom"/>
</dbReference>
<proteinExistence type="predicted"/>
<dbReference type="AlphaFoldDB" id="A0A3N1KPI2"/>
<dbReference type="GO" id="GO:0005829">
    <property type="term" value="C:cytosol"/>
    <property type="evidence" value="ECO:0007669"/>
    <property type="project" value="UniProtKB-ARBA"/>
</dbReference>
<dbReference type="Pfam" id="PF00248">
    <property type="entry name" value="Aldo_ket_red"/>
    <property type="match status" value="1"/>
</dbReference>
<organism evidence="3 4">
    <name type="scientific">Stella humosa</name>
    <dbReference type="NCBI Taxonomy" id="94"/>
    <lineage>
        <taxon>Bacteria</taxon>
        <taxon>Pseudomonadati</taxon>
        <taxon>Pseudomonadota</taxon>
        <taxon>Alphaproteobacteria</taxon>
        <taxon>Rhodospirillales</taxon>
        <taxon>Stellaceae</taxon>
        <taxon>Stella</taxon>
    </lineage>
</organism>
<gene>
    <name evidence="3" type="ORF">EDC65_5058</name>
</gene>
<name>A0A3N1KPI2_9PROT</name>
<dbReference type="PANTHER" id="PTHR43364:SF4">
    <property type="entry name" value="NAD(P)-LINKED OXIDOREDUCTASE SUPERFAMILY PROTEIN"/>
    <property type="match status" value="1"/>
</dbReference>
<dbReference type="EMBL" id="RJKX01000018">
    <property type="protein sequence ID" value="ROP81202.1"/>
    <property type="molecule type" value="Genomic_DNA"/>
</dbReference>
<evidence type="ECO:0000313" key="3">
    <source>
        <dbReference type="EMBL" id="ROP81202.1"/>
    </source>
</evidence>
<feature type="domain" description="NADP-dependent oxidoreductase" evidence="2">
    <location>
        <begin position="15"/>
        <end position="311"/>
    </location>
</feature>
<dbReference type="GO" id="GO:0016491">
    <property type="term" value="F:oxidoreductase activity"/>
    <property type="evidence" value="ECO:0007669"/>
    <property type="project" value="UniProtKB-KW"/>
</dbReference>
<dbReference type="InterPro" id="IPR050523">
    <property type="entry name" value="AKR_Detox_Biosynth"/>
</dbReference>
<protein>
    <submittedName>
        <fullName evidence="3">Aryl-alcohol dehydrogenase (NADP+)</fullName>
    </submittedName>
</protein>
<dbReference type="SUPFAM" id="SSF51430">
    <property type="entry name" value="NAD(P)-linked oxidoreductase"/>
    <property type="match status" value="1"/>
</dbReference>
<dbReference type="Proteomes" id="UP000278222">
    <property type="component" value="Unassembled WGS sequence"/>
</dbReference>
<comment type="caution">
    <text evidence="3">The sequence shown here is derived from an EMBL/GenBank/DDBJ whole genome shotgun (WGS) entry which is preliminary data.</text>
</comment>
<accession>A0A3N1KPI2</accession>
<dbReference type="PANTHER" id="PTHR43364">
    <property type="entry name" value="NADH-SPECIFIC METHYLGLYOXAL REDUCTASE-RELATED"/>
    <property type="match status" value="1"/>
</dbReference>
<sequence>MQYRPLGRSGLRVSPICLGTMMFGDRTEQAEAARIVDIARDAGINFVDTADVYTRGASERMLGPLIAKDRDSWVVATKVGNPMGKGANQGNHSRKWLMHEIDQSLGRLGTDHIDLWYLHVDDQKTPLAETLGAIADIIRAGKVRYWGVSNFTAWRLAEACHVAREVGLPLPVASQPLYNAVNRQVEAEHLPACDFYGLGVVPYSPVARGVLTGKYGVDGTAPEGSRAAIKDRRMMETEFRPESFAIAQQIVAHARSRNISPTQFAILWLLRNKLVSSVIAGPRTVEQWQEYLGALEHALDDVDEKAVDALVKPGHASTHGYTDPKYPVQGRVVG</sequence>
<reference evidence="3 4" key="1">
    <citation type="submission" date="2018-11" db="EMBL/GenBank/DDBJ databases">
        <title>Genomic Encyclopedia of Type Strains, Phase IV (KMG-IV): sequencing the most valuable type-strain genomes for metagenomic binning, comparative biology and taxonomic classification.</title>
        <authorList>
            <person name="Goeker M."/>
        </authorList>
    </citation>
    <scope>NUCLEOTIDE SEQUENCE [LARGE SCALE GENOMIC DNA]</scope>
    <source>
        <strain evidence="3 4">DSM 5900</strain>
    </source>
</reference>
<dbReference type="Gene3D" id="3.20.20.100">
    <property type="entry name" value="NADP-dependent oxidoreductase domain"/>
    <property type="match status" value="1"/>
</dbReference>
<keyword evidence="4" id="KW-1185">Reference proteome</keyword>
<evidence type="ECO:0000313" key="4">
    <source>
        <dbReference type="Proteomes" id="UP000278222"/>
    </source>
</evidence>
<dbReference type="InterPro" id="IPR036812">
    <property type="entry name" value="NAD(P)_OxRdtase_dom_sf"/>
</dbReference>
<dbReference type="FunFam" id="3.20.20.100:FF:000004">
    <property type="entry name" value="Oxidoreductase, aldo/keto reductase"/>
    <property type="match status" value="1"/>
</dbReference>
<dbReference type="OrthoDB" id="9773828at2"/>
<dbReference type="RefSeq" id="WP_123694894.1">
    <property type="nucleotide sequence ID" value="NZ_AP019700.1"/>
</dbReference>
<evidence type="ECO:0000259" key="2">
    <source>
        <dbReference type="Pfam" id="PF00248"/>
    </source>
</evidence>
<evidence type="ECO:0000256" key="1">
    <source>
        <dbReference type="ARBA" id="ARBA00023002"/>
    </source>
</evidence>
<keyword evidence="1" id="KW-0560">Oxidoreductase</keyword>